<dbReference type="AlphaFoldDB" id="A0A8S3HH36"/>
<evidence type="ECO:0000313" key="1">
    <source>
        <dbReference type="EMBL" id="CAF5180906.1"/>
    </source>
</evidence>
<name>A0A8S3HH36_9BILA</name>
<feature type="non-terminal residue" evidence="1">
    <location>
        <position position="322"/>
    </location>
</feature>
<dbReference type="Proteomes" id="UP000681720">
    <property type="component" value="Unassembled WGS sequence"/>
</dbReference>
<reference evidence="1" key="1">
    <citation type="submission" date="2021-02" db="EMBL/GenBank/DDBJ databases">
        <authorList>
            <person name="Nowell W R."/>
        </authorList>
    </citation>
    <scope>NUCLEOTIDE SEQUENCE</scope>
</reference>
<proteinExistence type="predicted"/>
<gene>
    <name evidence="1" type="ORF">GIL414_LOCUS69275</name>
</gene>
<feature type="non-terminal residue" evidence="1">
    <location>
        <position position="1"/>
    </location>
</feature>
<comment type="caution">
    <text evidence="1">The sequence shown here is derived from an EMBL/GenBank/DDBJ whole genome shotgun (WGS) entry which is preliminary data.</text>
</comment>
<accession>A0A8S3HH36</accession>
<protein>
    <submittedName>
        <fullName evidence="1">Uncharacterized protein</fullName>
    </submittedName>
</protein>
<evidence type="ECO:0000313" key="2">
    <source>
        <dbReference type="Proteomes" id="UP000681720"/>
    </source>
</evidence>
<dbReference type="EMBL" id="CAJOBJ010329777">
    <property type="protein sequence ID" value="CAF5180906.1"/>
    <property type="molecule type" value="Genomic_DNA"/>
</dbReference>
<organism evidence="1 2">
    <name type="scientific">Rotaria magnacalcarata</name>
    <dbReference type="NCBI Taxonomy" id="392030"/>
    <lineage>
        <taxon>Eukaryota</taxon>
        <taxon>Metazoa</taxon>
        <taxon>Spiralia</taxon>
        <taxon>Gnathifera</taxon>
        <taxon>Rotifera</taxon>
        <taxon>Eurotatoria</taxon>
        <taxon>Bdelloidea</taxon>
        <taxon>Philodinida</taxon>
        <taxon>Philodinidae</taxon>
        <taxon>Rotaria</taxon>
    </lineage>
</organism>
<sequence>KLPNQLAESEQSREIIPVLSQEKPDACTVLYRKSDASIKYLRENSSFEVNVRTYFGSFKIKVAVLSNFHPEIPSVYQLDPIATVFRAYGEFVLDASSTEQIDSPLSRCFRSLFAAFDDIGHIGFDAIMARYIVEKQSRNLCSDAIRDLPRQPVLNENDTVENYFDTELVMLKETADNNKDSEKGKHASFLYDALKRELEKTISSPTHTTDKNSAQGPELVPLHLNFIQLHRHLQDLHTDFNYGFLNDYKKTLKSLKHISASLLVSTGEVVHENENEWQILNRVAECDWSRKLTQAKSSQEQHTMWAQTFTSKPLKEIPSEHR</sequence>